<protein>
    <submittedName>
        <fullName evidence="1">Uncharacterized protein</fullName>
    </submittedName>
</protein>
<proteinExistence type="predicted"/>
<gene>
    <name evidence="1" type="ORF">HNR46_002065</name>
</gene>
<evidence type="ECO:0000313" key="1">
    <source>
        <dbReference type="EMBL" id="MBB5351826.1"/>
    </source>
</evidence>
<dbReference type="EMBL" id="JACHFD010000009">
    <property type="protein sequence ID" value="MBB5351826.1"/>
    <property type="molecule type" value="Genomic_DNA"/>
</dbReference>
<organism evidence="1 2">
    <name type="scientific">Haloferula luteola</name>
    <dbReference type="NCBI Taxonomy" id="595692"/>
    <lineage>
        <taxon>Bacteria</taxon>
        <taxon>Pseudomonadati</taxon>
        <taxon>Verrucomicrobiota</taxon>
        <taxon>Verrucomicrobiia</taxon>
        <taxon>Verrucomicrobiales</taxon>
        <taxon>Verrucomicrobiaceae</taxon>
        <taxon>Haloferula</taxon>
    </lineage>
</organism>
<dbReference type="RefSeq" id="WP_184018349.1">
    <property type="nucleotide sequence ID" value="NZ_JACHFD010000009.1"/>
</dbReference>
<dbReference type="Proteomes" id="UP000557717">
    <property type="component" value="Unassembled WGS sequence"/>
</dbReference>
<keyword evidence="2" id="KW-1185">Reference proteome</keyword>
<reference evidence="1 2" key="1">
    <citation type="submission" date="2020-08" db="EMBL/GenBank/DDBJ databases">
        <title>Genomic Encyclopedia of Type Strains, Phase IV (KMG-IV): sequencing the most valuable type-strain genomes for metagenomic binning, comparative biology and taxonomic classification.</title>
        <authorList>
            <person name="Goeker M."/>
        </authorList>
    </citation>
    <scope>NUCLEOTIDE SEQUENCE [LARGE SCALE GENOMIC DNA]</scope>
    <source>
        <strain evidence="1 2">YC6886</strain>
    </source>
</reference>
<dbReference type="AlphaFoldDB" id="A0A840V443"/>
<sequence>MDPALESLWRVGQKPFHDKTIFSGDGHTVADALISIESAIRHIELYYPSAELRQFDDWHEHDGMVFDSSPVSLEDLREQTSSAEAFIKNHSDDYAVYRAVYPASLDFLLRYCLWDADVPNQPEHARSADWSFTGYGFDLMEIKKRWGRAQLIEEPSKSYFTQRYGG</sequence>
<name>A0A840V443_9BACT</name>
<evidence type="ECO:0000313" key="2">
    <source>
        <dbReference type="Proteomes" id="UP000557717"/>
    </source>
</evidence>
<comment type="caution">
    <text evidence="1">The sequence shown here is derived from an EMBL/GenBank/DDBJ whole genome shotgun (WGS) entry which is preliminary data.</text>
</comment>
<accession>A0A840V443</accession>